<gene>
    <name evidence="1" type="ORF">PPENT_87.1.T0930028</name>
</gene>
<sequence>MDLKSVVLFQKMDPFIKSQGAELVKKINADYYFEVSKAKRRNSRSLDC</sequence>
<dbReference type="OrthoDB" id="3592703at2759"/>
<dbReference type="Proteomes" id="UP000689195">
    <property type="component" value="Unassembled WGS sequence"/>
</dbReference>
<name>A0A8S1WK12_9CILI</name>
<comment type="caution">
    <text evidence="1">The sequence shown here is derived from an EMBL/GenBank/DDBJ whole genome shotgun (WGS) entry which is preliminary data.</text>
</comment>
<evidence type="ECO:0000313" key="2">
    <source>
        <dbReference type="Proteomes" id="UP000689195"/>
    </source>
</evidence>
<accession>A0A8S1WK12</accession>
<organism evidence="1 2">
    <name type="scientific">Paramecium pentaurelia</name>
    <dbReference type="NCBI Taxonomy" id="43138"/>
    <lineage>
        <taxon>Eukaryota</taxon>
        <taxon>Sar</taxon>
        <taxon>Alveolata</taxon>
        <taxon>Ciliophora</taxon>
        <taxon>Intramacronucleata</taxon>
        <taxon>Oligohymenophorea</taxon>
        <taxon>Peniculida</taxon>
        <taxon>Parameciidae</taxon>
        <taxon>Paramecium</taxon>
    </lineage>
</organism>
<reference evidence="1" key="1">
    <citation type="submission" date="2021-01" db="EMBL/GenBank/DDBJ databases">
        <authorList>
            <consortium name="Genoscope - CEA"/>
            <person name="William W."/>
        </authorList>
    </citation>
    <scope>NUCLEOTIDE SEQUENCE</scope>
</reference>
<evidence type="ECO:0000313" key="1">
    <source>
        <dbReference type="EMBL" id="CAD8189090.1"/>
    </source>
</evidence>
<proteinExistence type="predicted"/>
<protein>
    <submittedName>
        <fullName evidence="1">Uncharacterized protein</fullName>
    </submittedName>
</protein>
<dbReference type="EMBL" id="CAJJDO010000093">
    <property type="protein sequence ID" value="CAD8189090.1"/>
    <property type="molecule type" value="Genomic_DNA"/>
</dbReference>
<dbReference type="AlphaFoldDB" id="A0A8S1WK12"/>
<keyword evidence="2" id="KW-1185">Reference proteome</keyword>